<accession>A0A4Y1RGY7</accession>
<reference evidence="1" key="1">
    <citation type="journal article" date="2019" name="Science">
        <title>Mutation of a bHLH transcription factor allowed almond domestication.</title>
        <authorList>
            <person name="Sanchez-Perez R."/>
            <person name="Pavan S."/>
            <person name="Mazzeo R."/>
            <person name="Moldovan C."/>
            <person name="Aiese Cigliano R."/>
            <person name="Del Cueto J."/>
            <person name="Ricciardi F."/>
            <person name="Lotti C."/>
            <person name="Ricciardi L."/>
            <person name="Dicenta F."/>
            <person name="Lopez-Marques R.L."/>
            <person name="Lindberg Moller B."/>
        </authorList>
    </citation>
    <scope>NUCLEOTIDE SEQUENCE</scope>
</reference>
<evidence type="ECO:0000313" key="1">
    <source>
        <dbReference type="EMBL" id="BBH02933.1"/>
    </source>
</evidence>
<dbReference type="AlphaFoldDB" id="A0A4Y1RGY7"/>
<protein>
    <submittedName>
        <fullName evidence="1">SecE/sec61-gamma protein transport protein</fullName>
    </submittedName>
</protein>
<proteinExistence type="predicted"/>
<dbReference type="Gene3D" id="1.20.5.820">
    <property type="entry name" value="Preprotein translocase SecE subunit"/>
    <property type="match status" value="1"/>
</dbReference>
<evidence type="ECO:0000313" key="2">
    <source>
        <dbReference type="EMBL" id="BBN69312.1"/>
    </source>
</evidence>
<dbReference type="EMBL" id="AP021214">
    <property type="protein sequence ID" value="BBN69312.1"/>
    <property type="molecule type" value="Genomic_DNA"/>
</dbReference>
<organism evidence="1">
    <name type="scientific">Prunus dulcis</name>
    <name type="common">Almond</name>
    <name type="synonym">Amygdalus dulcis</name>
    <dbReference type="NCBI Taxonomy" id="3755"/>
    <lineage>
        <taxon>Eukaryota</taxon>
        <taxon>Viridiplantae</taxon>
        <taxon>Streptophyta</taxon>
        <taxon>Embryophyta</taxon>
        <taxon>Tracheophyta</taxon>
        <taxon>Spermatophyta</taxon>
        <taxon>Magnoliopsida</taxon>
        <taxon>eudicotyledons</taxon>
        <taxon>Gunneridae</taxon>
        <taxon>Pentapetalae</taxon>
        <taxon>rosids</taxon>
        <taxon>fabids</taxon>
        <taxon>Rosales</taxon>
        <taxon>Rosaceae</taxon>
        <taxon>Amygdaloideae</taxon>
        <taxon>Amygdaleae</taxon>
        <taxon>Prunus</taxon>
    </lineage>
</organism>
<sequence length="119" mass="13457">MDAIDSVVDPLREFSKDSIRLVKRCHKPDRKGRAPYSDRVRSDGIRRVLREADLHPHQQHHCWICLGHVLKHLVSPIVKIQPVLWAGRTGAVPSSALVCMIFMVGFATNVQDPIELGLF</sequence>
<name>A0A4Y1RGY7_PRUDU</name>
<dbReference type="PANTHER" id="PTHR12309">
    <property type="entry name" value="SEC61 GAMMA SUBUNIT"/>
    <property type="match status" value="1"/>
</dbReference>
<dbReference type="EMBL" id="AP019301">
    <property type="protein sequence ID" value="BBH02933.1"/>
    <property type="molecule type" value="Genomic_DNA"/>
</dbReference>
<dbReference type="InterPro" id="IPR023391">
    <property type="entry name" value="Prot_translocase_SecE_dom_sf"/>
</dbReference>
<gene>
    <name evidence="1" type="ORF">Prudu_013653</name>
    <name evidence="2" type="ORF">Prudu_877S000400</name>
</gene>